<comment type="caution">
    <text evidence="1">The sequence shown here is derived from an EMBL/GenBank/DDBJ whole genome shotgun (WGS) entry which is preliminary data.</text>
</comment>
<protein>
    <submittedName>
        <fullName evidence="1">Integrase</fullName>
    </submittedName>
</protein>
<evidence type="ECO:0000313" key="1">
    <source>
        <dbReference type="EMBL" id="KAA1014929.1"/>
    </source>
</evidence>
<dbReference type="EMBL" id="VTUZ01000002">
    <property type="protein sequence ID" value="KAA1014929.1"/>
    <property type="molecule type" value="Genomic_DNA"/>
</dbReference>
<organism evidence="1 2">
    <name type="scientific">Paraburkholderia panacisoli</name>
    <dbReference type="NCBI Taxonomy" id="2603818"/>
    <lineage>
        <taxon>Bacteria</taxon>
        <taxon>Pseudomonadati</taxon>
        <taxon>Pseudomonadota</taxon>
        <taxon>Betaproteobacteria</taxon>
        <taxon>Burkholderiales</taxon>
        <taxon>Burkholderiaceae</taxon>
        <taxon>Paraburkholderia</taxon>
    </lineage>
</organism>
<dbReference type="RefSeq" id="WP_149668463.1">
    <property type="nucleotide sequence ID" value="NZ_VTUZ01000002.1"/>
</dbReference>
<gene>
    <name evidence="1" type="ORF">FVF58_03115</name>
</gene>
<dbReference type="AlphaFoldDB" id="A0A5B0HHZ1"/>
<reference evidence="1 2" key="1">
    <citation type="submission" date="2019-08" db="EMBL/GenBank/DDBJ databases">
        <title>Paraburkholderia sp. DCY113.</title>
        <authorList>
            <person name="Kang J."/>
        </authorList>
    </citation>
    <scope>NUCLEOTIDE SEQUENCE [LARGE SCALE GENOMIC DNA]</scope>
    <source>
        <strain evidence="1 2">DCY113</strain>
    </source>
</reference>
<evidence type="ECO:0000313" key="2">
    <source>
        <dbReference type="Proteomes" id="UP000325273"/>
    </source>
</evidence>
<dbReference type="SUPFAM" id="SSF56349">
    <property type="entry name" value="DNA breaking-rejoining enzymes"/>
    <property type="match status" value="1"/>
</dbReference>
<accession>A0A5B0HHZ1</accession>
<proteinExistence type="predicted"/>
<keyword evidence="2" id="KW-1185">Reference proteome</keyword>
<dbReference type="Proteomes" id="UP000325273">
    <property type="component" value="Unassembled WGS sequence"/>
</dbReference>
<sequence>MAEIVTFVPRVELDAEENLAGFVELSKTQLTVFGASLDFSQDVWDITGSVEAKARYHRIRLPFSNLDTSHRRGKHDVMMAEPFLSFAKSYIRYQQGMRPTINISFRLTALRAIEAALRESGTANPVHIDSGILNRAVQLLKSLPGRFAPSTLNLVAGQLQILADFLQANRLTSTLAGWHNPTKKPDDFRVKVGKEFDDRRSQKLPSEAALNALPKVFLLATLPSDVLVSSLAAVLCSAPDRINECLLLPEKCEVRQKNPKNGVESYGLRWWPAKGAAPMVKWVIASMADVVTKAVGRIRQMTQEAREVAAWYEKNPNKIYLPDSLKALRSSEWLSMEELSEVLFAEPVDRNTASQWCHANGIELEVRNRRGYVRFADVQASVLKELPPGFPVLSAQTGLRYREALCVVQRNQLHAAKARFRCIIEPISQFAIYNRLGARSSSGIQSIFDRCGFFEPDGSAIRVSSHQFRHYLNTLAQAGGMSQLDIAKWSGRKDVRQNEYYDQQSTESLLARVRTAVGDDTRLFGPLSVAPRAVLISRDEFARLKVPTAHTTDFGYCIHDYVMSPCQMHRDCLNCEEQVCIKGETEKEQRIRQAYAEATRLLTMAVQAERDGDFGASEWVEHHQLHVARLAGILEILDNPSVARGAIIQPAPANRPSRIDQATEFRQALPTAVRQTGVLQPLANDEVSV</sequence>
<dbReference type="GO" id="GO:0003677">
    <property type="term" value="F:DNA binding"/>
    <property type="evidence" value="ECO:0007669"/>
    <property type="project" value="InterPro"/>
</dbReference>
<dbReference type="InterPro" id="IPR011010">
    <property type="entry name" value="DNA_brk_join_enz"/>
</dbReference>
<name>A0A5B0HHZ1_9BURK</name>